<evidence type="ECO:0000256" key="1">
    <source>
        <dbReference type="SAM" id="Coils"/>
    </source>
</evidence>
<dbReference type="EMBL" id="LR798221">
    <property type="protein sequence ID" value="CAB5194821.1"/>
    <property type="molecule type" value="Genomic_DNA"/>
</dbReference>
<keyword evidence="1" id="KW-0175">Coiled coil</keyword>
<evidence type="ECO:0000313" key="2">
    <source>
        <dbReference type="EMBL" id="CAB5194821.1"/>
    </source>
</evidence>
<accession>A0A6J7WBD1</accession>
<gene>
    <name evidence="2" type="ORF">UFOVP175_24</name>
</gene>
<feature type="coiled-coil region" evidence="1">
    <location>
        <begin position="40"/>
        <end position="67"/>
    </location>
</feature>
<name>A0A6J7WBD1_9CAUD</name>
<reference evidence="2" key="1">
    <citation type="submission" date="2020-05" db="EMBL/GenBank/DDBJ databases">
        <authorList>
            <person name="Chiriac C."/>
            <person name="Salcher M."/>
            <person name="Ghai R."/>
            <person name="Kavagutti S V."/>
        </authorList>
    </citation>
    <scope>NUCLEOTIDE SEQUENCE</scope>
</reference>
<proteinExistence type="predicted"/>
<protein>
    <submittedName>
        <fullName evidence="2">Uncharacterized protein</fullName>
    </submittedName>
</protein>
<sequence>MNDHIPDVTKMISDTPRTEAEVNRQKCWSDDLVTIDANFAAKLERELNAAQNRIKRLEDSYAAKDAQLSNLLHICRDNDIEVSSYDLIHGRKAK</sequence>
<organism evidence="2">
    <name type="scientific">uncultured Caudovirales phage</name>
    <dbReference type="NCBI Taxonomy" id="2100421"/>
    <lineage>
        <taxon>Viruses</taxon>
        <taxon>Duplodnaviria</taxon>
        <taxon>Heunggongvirae</taxon>
        <taxon>Uroviricota</taxon>
        <taxon>Caudoviricetes</taxon>
        <taxon>Peduoviridae</taxon>
        <taxon>Maltschvirus</taxon>
        <taxon>Maltschvirus maltsch</taxon>
    </lineage>
</organism>